<dbReference type="PANTHER" id="PTHR35936">
    <property type="entry name" value="MEMBRANE-BOUND LYTIC MUREIN TRANSGLYCOSYLASE F"/>
    <property type="match status" value="1"/>
</dbReference>
<dbReference type="InterPro" id="IPR001638">
    <property type="entry name" value="Solute-binding_3/MltF_N"/>
</dbReference>
<sequence>MKAKKWLLGLMMSILIVGVLGACGNGDDKKLVMLTSADYPPYESMDTNTNEIVGFDVDIAKYITKELGYELEIKDMDFNSLITAMNAGKGDFIMAGMTPDEDRKKNADFSDIYFTAKHLIVTKKDSGIETTEDLKDKTVGVQTGSIQEGVAETVAETIDIKIETRNRIPEIIQEMLVGRFDAAIIEDTVAAGHFKNNPELTGFEVKEVSEAGSAIAFEKGSDLTVEFNRVLNEMKDNGELDKLVVKWFGGEE</sequence>
<dbReference type="Pfam" id="PF00497">
    <property type="entry name" value="SBP_bac_3"/>
    <property type="match status" value="1"/>
</dbReference>
<gene>
    <name evidence="6" type="ORF">JR050_06710</name>
</gene>
<name>A0ABS2DII3_9BACI</name>
<keyword evidence="7" id="KW-1185">Reference proteome</keyword>
<protein>
    <submittedName>
        <fullName evidence="6">Transporter substrate-binding domain-containing protein</fullName>
    </submittedName>
</protein>
<dbReference type="Proteomes" id="UP001518925">
    <property type="component" value="Unassembled WGS sequence"/>
</dbReference>
<evidence type="ECO:0000256" key="3">
    <source>
        <dbReference type="ARBA" id="ARBA00023139"/>
    </source>
</evidence>
<feature type="domain" description="Solute-binding protein family 3/N-terminal" evidence="5">
    <location>
        <begin position="30"/>
        <end position="251"/>
    </location>
</feature>
<evidence type="ECO:0000313" key="7">
    <source>
        <dbReference type="Proteomes" id="UP001518925"/>
    </source>
</evidence>
<keyword evidence="2" id="KW-0732">Signal</keyword>
<evidence type="ECO:0000256" key="4">
    <source>
        <dbReference type="ARBA" id="ARBA00023288"/>
    </source>
</evidence>
<proteinExistence type="predicted"/>
<dbReference type="SMART" id="SM00062">
    <property type="entry name" value="PBPb"/>
    <property type="match status" value="1"/>
</dbReference>
<evidence type="ECO:0000256" key="1">
    <source>
        <dbReference type="ARBA" id="ARBA00004193"/>
    </source>
</evidence>
<evidence type="ECO:0000256" key="2">
    <source>
        <dbReference type="ARBA" id="ARBA00022729"/>
    </source>
</evidence>
<keyword evidence="3" id="KW-0564">Palmitate</keyword>
<accession>A0ABS2DII3</accession>
<dbReference type="PANTHER" id="PTHR35936:SF17">
    <property type="entry name" value="ARGININE-BINDING EXTRACELLULAR PROTEIN ARTP"/>
    <property type="match status" value="1"/>
</dbReference>
<comment type="subcellular location">
    <subcellularLocation>
        <location evidence="1">Cell membrane</location>
        <topology evidence="1">Lipid-anchor</topology>
    </subcellularLocation>
</comment>
<dbReference type="RefSeq" id="WP_204202740.1">
    <property type="nucleotide sequence ID" value="NZ_JAFELM010000021.1"/>
</dbReference>
<evidence type="ECO:0000259" key="5">
    <source>
        <dbReference type="SMART" id="SM00062"/>
    </source>
</evidence>
<evidence type="ECO:0000313" key="6">
    <source>
        <dbReference type="EMBL" id="MBM6617366.1"/>
    </source>
</evidence>
<reference evidence="6 7" key="1">
    <citation type="submission" date="2021-02" db="EMBL/GenBank/DDBJ databases">
        <title>Bacillus sp. RD4P76, an endophyte from a halophyte.</title>
        <authorList>
            <person name="Sun J.-Q."/>
        </authorList>
    </citation>
    <scope>NUCLEOTIDE SEQUENCE [LARGE SCALE GENOMIC DNA]</scope>
    <source>
        <strain evidence="6 7">RD4P76</strain>
    </source>
</reference>
<dbReference type="EMBL" id="JAFELM010000021">
    <property type="protein sequence ID" value="MBM6617366.1"/>
    <property type="molecule type" value="Genomic_DNA"/>
</dbReference>
<dbReference type="Gene3D" id="3.40.190.10">
    <property type="entry name" value="Periplasmic binding protein-like II"/>
    <property type="match status" value="2"/>
</dbReference>
<dbReference type="SUPFAM" id="SSF53850">
    <property type="entry name" value="Periplasmic binding protein-like II"/>
    <property type="match status" value="1"/>
</dbReference>
<keyword evidence="4" id="KW-0449">Lipoprotein</keyword>
<dbReference type="PROSITE" id="PS51257">
    <property type="entry name" value="PROKAR_LIPOPROTEIN"/>
    <property type="match status" value="1"/>
</dbReference>
<organism evidence="6 7">
    <name type="scientific">Bacillus suaedaesalsae</name>
    <dbReference type="NCBI Taxonomy" id="2810349"/>
    <lineage>
        <taxon>Bacteria</taxon>
        <taxon>Bacillati</taxon>
        <taxon>Bacillota</taxon>
        <taxon>Bacilli</taxon>
        <taxon>Bacillales</taxon>
        <taxon>Bacillaceae</taxon>
        <taxon>Bacillus</taxon>
    </lineage>
</organism>
<comment type="caution">
    <text evidence="6">The sequence shown here is derived from an EMBL/GenBank/DDBJ whole genome shotgun (WGS) entry which is preliminary data.</text>
</comment>